<comment type="caution">
    <text evidence="1">The sequence shown here is derived from an EMBL/GenBank/DDBJ whole genome shotgun (WGS) entry which is preliminary data.</text>
</comment>
<dbReference type="Proteomes" id="UP000078046">
    <property type="component" value="Unassembled WGS sequence"/>
</dbReference>
<protein>
    <submittedName>
        <fullName evidence="1">Uncharacterized protein</fullName>
    </submittedName>
</protein>
<name>A0A177AR13_9BILA</name>
<feature type="non-terminal residue" evidence="1">
    <location>
        <position position="44"/>
    </location>
</feature>
<evidence type="ECO:0000313" key="2">
    <source>
        <dbReference type="Proteomes" id="UP000078046"/>
    </source>
</evidence>
<proteinExistence type="predicted"/>
<keyword evidence="2" id="KW-1185">Reference proteome</keyword>
<gene>
    <name evidence="1" type="ORF">A3Q56_08343</name>
</gene>
<evidence type="ECO:0000313" key="1">
    <source>
        <dbReference type="EMBL" id="OAF63952.1"/>
    </source>
</evidence>
<dbReference type="AlphaFoldDB" id="A0A177AR13"/>
<organism evidence="1 2">
    <name type="scientific">Intoshia linei</name>
    <dbReference type="NCBI Taxonomy" id="1819745"/>
    <lineage>
        <taxon>Eukaryota</taxon>
        <taxon>Metazoa</taxon>
        <taxon>Spiralia</taxon>
        <taxon>Lophotrochozoa</taxon>
        <taxon>Mesozoa</taxon>
        <taxon>Orthonectida</taxon>
        <taxon>Rhopaluridae</taxon>
        <taxon>Intoshia</taxon>
    </lineage>
</organism>
<reference evidence="1 2" key="1">
    <citation type="submission" date="2016-04" db="EMBL/GenBank/DDBJ databases">
        <title>The genome of Intoshia linei affirms orthonectids as highly simplified spiralians.</title>
        <authorList>
            <person name="Mikhailov K.V."/>
            <person name="Slusarev G.S."/>
            <person name="Nikitin M.A."/>
            <person name="Logacheva M.D."/>
            <person name="Penin A."/>
            <person name="Aleoshin V."/>
            <person name="Panchin Y.V."/>
        </authorList>
    </citation>
    <scope>NUCLEOTIDE SEQUENCE [LARGE SCALE GENOMIC DNA]</scope>
    <source>
        <strain evidence="1">Intl2013</strain>
        <tissue evidence="1">Whole animal</tissue>
    </source>
</reference>
<accession>A0A177AR13</accession>
<dbReference type="EMBL" id="LWCA01002305">
    <property type="protein sequence ID" value="OAF63952.1"/>
    <property type="molecule type" value="Genomic_DNA"/>
</dbReference>
<sequence>MIEKLGRKVSLTRLDSVTVNSTIEKLKQEIIDKNKVNDASIDKI</sequence>